<feature type="chain" id="PRO_5017180711" description="Thiol:disulfide interchange protein" evidence="9">
    <location>
        <begin position="23"/>
        <end position="221"/>
    </location>
</feature>
<evidence type="ECO:0000256" key="3">
    <source>
        <dbReference type="ARBA" id="ARBA00022729"/>
    </source>
</evidence>
<dbReference type="SUPFAM" id="SSF52833">
    <property type="entry name" value="Thioredoxin-like"/>
    <property type="match status" value="1"/>
</dbReference>
<evidence type="ECO:0000313" key="12">
    <source>
        <dbReference type="Proteomes" id="UP000242642"/>
    </source>
</evidence>
<dbReference type="AlphaFoldDB" id="A0A1I0F589"/>
<evidence type="ECO:0000256" key="9">
    <source>
        <dbReference type="SAM" id="SignalP"/>
    </source>
</evidence>
<evidence type="ECO:0000256" key="2">
    <source>
        <dbReference type="ARBA" id="ARBA00005791"/>
    </source>
</evidence>
<keyword evidence="6" id="KW-0676">Redox-active center</keyword>
<dbReference type="PANTHER" id="PTHR35891:SF2">
    <property type="entry name" value="THIOL:DISULFIDE INTERCHANGE PROTEIN DSBA"/>
    <property type="match status" value="1"/>
</dbReference>
<evidence type="ECO:0000256" key="5">
    <source>
        <dbReference type="ARBA" id="ARBA00023157"/>
    </source>
</evidence>
<dbReference type="InterPro" id="IPR050824">
    <property type="entry name" value="Thiol_disulfide_DsbA"/>
</dbReference>
<comment type="similarity">
    <text evidence="2">Belongs to the thioredoxin family. DsbA subfamily.</text>
</comment>
<dbReference type="STRING" id="1123402.SAMN02583745_02644"/>
<evidence type="ECO:0000313" key="11">
    <source>
        <dbReference type="EMBL" id="SET52849.1"/>
    </source>
</evidence>
<feature type="signal peptide" evidence="9">
    <location>
        <begin position="1"/>
        <end position="22"/>
    </location>
</feature>
<dbReference type="RefSeq" id="WP_093322045.1">
    <property type="nucleotide sequence ID" value="NZ_FOHV01000035.1"/>
</dbReference>
<dbReference type="InterPro" id="IPR023205">
    <property type="entry name" value="DsbA/DsbL"/>
</dbReference>
<evidence type="ECO:0000256" key="8">
    <source>
        <dbReference type="PIRSR" id="PIRSR001488-1"/>
    </source>
</evidence>
<feature type="domain" description="Thioredoxin" evidence="10">
    <location>
        <begin position="22"/>
        <end position="175"/>
    </location>
</feature>
<keyword evidence="12" id="KW-1185">Reference proteome</keyword>
<dbReference type="GO" id="GO:0042597">
    <property type="term" value="C:periplasmic space"/>
    <property type="evidence" value="ECO:0007669"/>
    <property type="project" value="UniProtKB-SubCell"/>
</dbReference>
<feature type="disulfide bond" description="Redox-active" evidence="8">
    <location>
        <begin position="63"/>
        <end position="66"/>
    </location>
</feature>
<evidence type="ECO:0000256" key="4">
    <source>
        <dbReference type="ARBA" id="ARBA00022764"/>
    </source>
</evidence>
<evidence type="ECO:0000256" key="6">
    <source>
        <dbReference type="ARBA" id="ARBA00023284"/>
    </source>
</evidence>
<dbReference type="InterPro" id="IPR001853">
    <property type="entry name" value="DSBA-like_thioredoxin_dom"/>
</dbReference>
<dbReference type="PANTHER" id="PTHR35891">
    <property type="entry name" value="THIOL:DISULFIDE INTERCHANGE PROTEIN DSBA"/>
    <property type="match status" value="1"/>
</dbReference>
<keyword evidence="3 9" id="KW-0732">Signal</keyword>
<protein>
    <recommendedName>
        <fullName evidence="7">Thiol:disulfide interchange protein</fullName>
    </recommendedName>
</protein>
<dbReference type="InterPro" id="IPR017937">
    <property type="entry name" value="Thioredoxin_CS"/>
</dbReference>
<dbReference type="InterPro" id="IPR013766">
    <property type="entry name" value="Thioredoxin_domain"/>
</dbReference>
<dbReference type="PIRSF" id="PIRSF001488">
    <property type="entry name" value="Tdi_protein"/>
    <property type="match status" value="1"/>
</dbReference>
<keyword evidence="5 7" id="KW-1015">Disulfide bond</keyword>
<keyword evidence="4 7" id="KW-0574">Periplasm</keyword>
<reference evidence="12" key="1">
    <citation type="submission" date="2016-10" db="EMBL/GenBank/DDBJ databases">
        <authorList>
            <person name="Varghese N."/>
            <person name="Submissions S."/>
        </authorList>
    </citation>
    <scope>NUCLEOTIDE SEQUENCE [LARGE SCALE GENOMIC DNA]</scope>
    <source>
        <strain evidence="12">DSM 18579</strain>
    </source>
</reference>
<dbReference type="Pfam" id="PF01323">
    <property type="entry name" value="DSBA"/>
    <property type="match status" value="1"/>
</dbReference>
<dbReference type="PROSITE" id="PS00194">
    <property type="entry name" value="THIOREDOXIN_1"/>
    <property type="match status" value="1"/>
</dbReference>
<dbReference type="CDD" id="cd03019">
    <property type="entry name" value="DsbA_DsbA"/>
    <property type="match status" value="1"/>
</dbReference>
<accession>A0A1I0F589</accession>
<gene>
    <name evidence="11" type="ORF">SAMN02583745_02644</name>
</gene>
<organism evidence="11 12">
    <name type="scientific">Thorsellia anophelis DSM 18579</name>
    <dbReference type="NCBI Taxonomy" id="1123402"/>
    <lineage>
        <taxon>Bacteria</taxon>
        <taxon>Pseudomonadati</taxon>
        <taxon>Pseudomonadota</taxon>
        <taxon>Gammaproteobacteria</taxon>
        <taxon>Enterobacterales</taxon>
        <taxon>Thorselliaceae</taxon>
        <taxon>Thorsellia</taxon>
    </lineage>
</organism>
<evidence type="ECO:0000259" key="10">
    <source>
        <dbReference type="PROSITE" id="PS51352"/>
    </source>
</evidence>
<dbReference type="Proteomes" id="UP000242642">
    <property type="component" value="Unassembled WGS sequence"/>
</dbReference>
<sequence>MKKISLICIALIGLGFSSVSIANESSNQADISVLKYSNNKEYITLQTEVSKAPEVVEFFSFYCPHCFDYETKYGIPKKIQENLPNDIKMTKYHVDFMGGMSPQLSEAWAVAVVLGVDDKVGPAIFDSIHTSRNLKSPSDILEIFEKVGISEAAFNEAKNSVSVGIFQKKQENAIKDFQVQSVPTFYVDGKYMVNTGGLSRSKPFDEQFSDVINFLLSLDGK</sequence>
<evidence type="ECO:0000256" key="7">
    <source>
        <dbReference type="PIRNR" id="PIRNR001488"/>
    </source>
</evidence>
<dbReference type="PROSITE" id="PS51352">
    <property type="entry name" value="THIOREDOXIN_2"/>
    <property type="match status" value="1"/>
</dbReference>
<comment type="subcellular location">
    <subcellularLocation>
        <location evidence="1 7">Periplasm</location>
    </subcellularLocation>
</comment>
<dbReference type="Gene3D" id="3.40.30.10">
    <property type="entry name" value="Glutaredoxin"/>
    <property type="match status" value="1"/>
</dbReference>
<dbReference type="OrthoDB" id="9784896at2"/>
<dbReference type="InterPro" id="IPR036249">
    <property type="entry name" value="Thioredoxin-like_sf"/>
</dbReference>
<dbReference type="GO" id="GO:0015036">
    <property type="term" value="F:disulfide oxidoreductase activity"/>
    <property type="evidence" value="ECO:0007669"/>
    <property type="project" value="UniProtKB-ARBA"/>
</dbReference>
<dbReference type="EMBL" id="FOHV01000035">
    <property type="protein sequence ID" value="SET52849.1"/>
    <property type="molecule type" value="Genomic_DNA"/>
</dbReference>
<evidence type="ECO:0000256" key="1">
    <source>
        <dbReference type="ARBA" id="ARBA00004418"/>
    </source>
</evidence>
<name>A0A1I0F589_9GAMM</name>
<proteinExistence type="inferred from homology"/>